<dbReference type="VEuPathDB" id="FungiDB:SJAG_03175"/>
<dbReference type="SMART" id="SM00184">
    <property type="entry name" value="RING"/>
    <property type="match status" value="1"/>
</dbReference>
<dbReference type="EMBL" id="KE651167">
    <property type="protein sequence ID" value="EEB08047.1"/>
    <property type="molecule type" value="Genomic_DNA"/>
</dbReference>
<keyword evidence="6" id="KW-0862">Zinc</keyword>
<feature type="domain" description="RING-type" evidence="8">
    <location>
        <begin position="26"/>
        <end position="66"/>
    </location>
</feature>
<dbReference type="InterPro" id="IPR013083">
    <property type="entry name" value="Znf_RING/FYVE/PHD"/>
</dbReference>
<evidence type="ECO:0000313" key="9">
    <source>
        <dbReference type="EMBL" id="EEB08047.1"/>
    </source>
</evidence>
<dbReference type="SUPFAM" id="SSF57850">
    <property type="entry name" value="RING/U-box"/>
    <property type="match status" value="1"/>
</dbReference>
<dbReference type="PANTHER" id="PTHR46077:SF1">
    <property type="entry name" value="TOP1 BINDING ARGININE_SERINE RICH PROTEIN, E3 UBIQUITIN LIGASE"/>
    <property type="match status" value="1"/>
</dbReference>
<name>B6K3J0_SCHJY</name>
<accession>B6K3J0</accession>
<dbReference type="STRING" id="402676.B6K3J0"/>
<evidence type="ECO:0000256" key="6">
    <source>
        <dbReference type="PROSITE-ProRule" id="PRU00175"/>
    </source>
</evidence>
<dbReference type="Proteomes" id="UP000001744">
    <property type="component" value="Unassembled WGS sequence"/>
</dbReference>
<dbReference type="RefSeq" id="XP_002174340.1">
    <property type="nucleotide sequence ID" value="XM_002174304.2"/>
</dbReference>
<keyword evidence="4" id="KW-0805">Transcription regulation</keyword>
<protein>
    <recommendedName>
        <fullName evidence="2">RING-type E3 ubiquitin transferase</fullName>
        <ecNumber evidence="2">2.3.2.27</ecNumber>
    </recommendedName>
</protein>
<keyword evidence="3" id="KW-0808">Transferase</keyword>
<keyword evidence="6" id="KW-0479">Metal-binding</keyword>
<dbReference type="GO" id="GO:0016874">
    <property type="term" value="F:ligase activity"/>
    <property type="evidence" value="ECO:0007669"/>
    <property type="project" value="UniProtKB-KW"/>
</dbReference>
<dbReference type="OMA" id="RRHIYRH"/>
<evidence type="ECO:0000259" key="8">
    <source>
        <dbReference type="PROSITE" id="PS50089"/>
    </source>
</evidence>
<dbReference type="GO" id="GO:0061630">
    <property type="term" value="F:ubiquitin protein ligase activity"/>
    <property type="evidence" value="ECO:0007669"/>
    <property type="project" value="UniProtKB-EC"/>
</dbReference>
<keyword evidence="11" id="KW-1185">Reference proteome</keyword>
<sequence>MPTSELNKHSIGNKRARSESVDEEFCAICLDTLSRKAKLHPCGHSCFDLDCITTWLQRSYKCPLCKRPVDCIYYDYDIRNKFKRRYIQPRSTEVGNTRNDSVEGDTVHDTRSSLFAEYPLLASRKVIYEYQMLSRITRLPRRSRFENGVCLAAFRSSSMLQRKTEAFLGRELVLFDYMDQSQLSFLKHFMMELLRQHGIDEPHTLLQVSEFLGEQDAKTLLHELHTFLKTSITTIHRYDACDYVVYGESGLTLEDIQHRLEASPSYFDEWGTEQSDEQNSGQDDGQG</sequence>
<feature type="region of interest" description="Disordered" evidence="7">
    <location>
        <begin position="267"/>
        <end position="287"/>
    </location>
</feature>
<dbReference type="eggNOG" id="KOG0800">
    <property type="taxonomic scope" value="Eukaryota"/>
</dbReference>
<evidence type="ECO:0000256" key="2">
    <source>
        <dbReference type="ARBA" id="ARBA00012483"/>
    </source>
</evidence>
<dbReference type="EC" id="2.3.2.27" evidence="2"/>
<keyword evidence="6" id="KW-0863">Zinc-finger</keyword>
<evidence type="ECO:0000256" key="1">
    <source>
        <dbReference type="ARBA" id="ARBA00000900"/>
    </source>
</evidence>
<gene>
    <name evidence="10" type="primary">mrz1</name>
    <name evidence="9" type="ORF">SJAG_03175</name>
</gene>
<dbReference type="HOGENOM" id="CLU_970311_0_0_1"/>
<dbReference type="InterPro" id="IPR001841">
    <property type="entry name" value="Znf_RING"/>
</dbReference>
<evidence type="ECO:0000313" key="10">
    <source>
        <dbReference type="JaponicusDB" id="SJAG_03175"/>
    </source>
</evidence>
<evidence type="ECO:0000256" key="7">
    <source>
        <dbReference type="SAM" id="MobiDB-lite"/>
    </source>
</evidence>
<keyword evidence="9" id="KW-0436">Ligase</keyword>
<keyword evidence="5" id="KW-0804">Transcription</keyword>
<reference evidence="9 11" key="1">
    <citation type="journal article" date="2011" name="Science">
        <title>Comparative functional genomics of the fission yeasts.</title>
        <authorList>
            <person name="Rhind N."/>
            <person name="Chen Z."/>
            <person name="Yassour M."/>
            <person name="Thompson D.A."/>
            <person name="Haas B.J."/>
            <person name="Habib N."/>
            <person name="Wapinski I."/>
            <person name="Roy S."/>
            <person name="Lin M.F."/>
            <person name="Heiman D.I."/>
            <person name="Young S.K."/>
            <person name="Furuya K."/>
            <person name="Guo Y."/>
            <person name="Pidoux A."/>
            <person name="Chen H.M."/>
            <person name="Robbertse B."/>
            <person name="Goldberg J.M."/>
            <person name="Aoki K."/>
            <person name="Bayne E.H."/>
            <person name="Berlin A.M."/>
            <person name="Desjardins C.A."/>
            <person name="Dobbs E."/>
            <person name="Dukaj L."/>
            <person name="Fan L."/>
            <person name="FitzGerald M.G."/>
            <person name="French C."/>
            <person name="Gujja S."/>
            <person name="Hansen K."/>
            <person name="Keifenheim D."/>
            <person name="Levin J.Z."/>
            <person name="Mosher R.A."/>
            <person name="Mueller C.A."/>
            <person name="Pfiffner J."/>
            <person name="Priest M."/>
            <person name="Russ C."/>
            <person name="Smialowska A."/>
            <person name="Swoboda P."/>
            <person name="Sykes S.M."/>
            <person name="Vaughn M."/>
            <person name="Vengrova S."/>
            <person name="Yoder R."/>
            <person name="Zeng Q."/>
            <person name="Allshire R."/>
            <person name="Baulcombe D."/>
            <person name="Birren B.W."/>
            <person name="Brown W."/>
            <person name="Ekwall K."/>
            <person name="Kellis M."/>
            <person name="Leatherwood J."/>
            <person name="Levin H."/>
            <person name="Margalit H."/>
            <person name="Martienssen R."/>
            <person name="Nieduszynski C.A."/>
            <person name="Spatafora J.W."/>
            <person name="Friedman N."/>
            <person name="Dalgaard J.Z."/>
            <person name="Baumann P."/>
            <person name="Niki H."/>
            <person name="Regev A."/>
            <person name="Nusbaum C."/>
        </authorList>
    </citation>
    <scope>NUCLEOTIDE SEQUENCE [LARGE SCALE GENOMIC DNA]</scope>
    <source>
        <strain evidence="11">yFS275 / FY16936</strain>
    </source>
</reference>
<dbReference type="PANTHER" id="PTHR46077">
    <property type="entry name" value="E3 UBIQUITIN-PROTEIN LIGASE TOPORS"/>
    <property type="match status" value="1"/>
</dbReference>
<dbReference type="JaponicusDB" id="SJAG_03175">
    <property type="gene designation" value="mrz1"/>
</dbReference>
<dbReference type="GeneID" id="7048520"/>
<dbReference type="OrthoDB" id="21204at2759"/>
<dbReference type="PROSITE" id="PS50089">
    <property type="entry name" value="ZF_RING_2"/>
    <property type="match status" value="1"/>
</dbReference>
<feature type="compositionally biased region" description="Polar residues" evidence="7">
    <location>
        <begin position="277"/>
        <end position="287"/>
    </location>
</feature>
<evidence type="ECO:0000256" key="3">
    <source>
        <dbReference type="ARBA" id="ARBA00022679"/>
    </source>
</evidence>
<dbReference type="AlphaFoldDB" id="B6K3J0"/>
<proteinExistence type="predicted"/>
<dbReference type="Pfam" id="PF13639">
    <property type="entry name" value="zf-RING_2"/>
    <property type="match status" value="1"/>
</dbReference>
<dbReference type="GO" id="GO:0008270">
    <property type="term" value="F:zinc ion binding"/>
    <property type="evidence" value="ECO:0007669"/>
    <property type="project" value="UniProtKB-KW"/>
</dbReference>
<evidence type="ECO:0000256" key="4">
    <source>
        <dbReference type="ARBA" id="ARBA00023015"/>
    </source>
</evidence>
<evidence type="ECO:0000256" key="5">
    <source>
        <dbReference type="ARBA" id="ARBA00023163"/>
    </source>
</evidence>
<organism evidence="9 11">
    <name type="scientific">Schizosaccharomyces japonicus (strain yFS275 / FY16936)</name>
    <name type="common">Fission yeast</name>
    <dbReference type="NCBI Taxonomy" id="402676"/>
    <lineage>
        <taxon>Eukaryota</taxon>
        <taxon>Fungi</taxon>
        <taxon>Dikarya</taxon>
        <taxon>Ascomycota</taxon>
        <taxon>Taphrinomycotina</taxon>
        <taxon>Schizosaccharomycetes</taxon>
        <taxon>Schizosaccharomycetales</taxon>
        <taxon>Schizosaccharomycetaceae</taxon>
        <taxon>Schizosaccharomyces</taxon>
    </lineage>
</organism>
<comment type="catalytic activity">
    <reaction evidence="1">
        <text>S-ubiquitinyl-[E2 ubiquitin-conjugating enzyme]-L-cysteine + [acceptor protein]-L-lysine = [E2 ubiquitin-conjugating enzyme]-L-cysteine + N(6)-ubiquitinyl-[acceptor protein]-L-lysine.</text>
        <dbReference type="EC" id="2.3.2.27"/>
    </reaction>
</comment>
<dbReference type="Gene3D" id="3.30.40.10">
    <property type="entry name" value="Zinc/RING finger domain, C3HC4 (zinc finger)"/>
    <property type="match status" value="1"/>
</dbReference>
<evidence type="ECO:0000313" key="11">
    <source>
        <dbReference type="Proteomes" id="UP000001744"/>
    </source>
</evidence>